<dbReference type="Proteomes" id="UP001321520">
    <property type="component" value="Chromosome"/>
</dbReference>
<dbReference type="PROSITE" id="PS51257">
    <property type="entry name" value="PROKAR_LIPOPROTEIN"/>
    <property type="match status" value="1"/>
</dbReference>
<keyword evidence="1" id="KW-0732">Signal</keyword>
<reference evidence="2 3" key="1">
    <citation type="submission" date="2022-05" db="EMBL/GenBank/DDBJ databases">
        <title>Microbulbifer sp. nov., isolated from sponge.</title>
        <authorList>
            <person name="Gao L."/>
        </authorList>
    </citation>
    <scope>NUCLEOTIDE SEQUENCE [LARGE SCALE GENOMIC DNA]</scope>
    <source>
        <strain evidence="2 3">MI-G</strain>
    </source>
</reference>
<dbReference type="RefSeq" id="WP_301416640.1">
    <property type="nucleotide sequence ID" value="NZ_CP098023.1"/>
</dbReference>
<name>A0ABY9ECN1_9GAMM</name>
<feature type="signal peptide" evidence="1">
    <location>
        <begin position="1"/>
        <end position="24"/>
    </location>
</feature>
<protein>
    <submittedName>
        <fullName evidence="2">Uncharacterized protein</fullName>
    </submittedName>
</protein>
<evidence type="ECO:0000313" key="3">
    <source>
        <dbReference type="Proteomes" id="UP001321520"/>
    </source>
</evidence>
<evidence type="ECO:0000256" key="1">
    <source>
        <dbReference type="SAM" id="SignalP"/>
    </source>
</evidence>
<organism evidence="2 3">
    <name type="scientific">Microbulbifer spongiae</name>
    <dbReference type="NCBI Taxonomy" id="2944933"/>
    <lineage>
        <taxon>Bacteria</taxon>
        <taxon>Pseudomonadati</taxon>
        <taxon>Pseudomonadota</taxon>
        <taxon>Gammaproteobacteria</taxon>
        <taxon>Cellvibrionales</taxon>
        <taxon>Microbulbiferaceae</taxon>
        <taxon>Microbulbifer</taxon>
    </lineage>
</organism>
<feature type="chain" id="PRO_5047116702" evidence="1">
    <location>
        <begin position="25"/>
        <end position="137"/>
    </location>
</feature>
<dbReference type="EMBL" id="CP098023">
    <property type="protein sequence ID" value="WKD50397.1"/>
    <property type="molecule type" value="Genomic_DNA"/>
</dbReference>
<proteinExistence type="predicted"/>
<sequence>MTKRPVLVALLGILSACLSQYCFSKDYVGEDKINEKMFENSNSFYSYLQKYHELTGKSVPTPALSLNMNDFLLINACIKFRSKQEESVGEADLSLWQEWYVDVYRGGKNNVVRFYLKGPEDAEILCFIDNNFRVTEF</sequence>
<evidence type="ECO:0000313" key="2">
    <source>
        <dbReference type="EMBL" id="WKD50397.1"/>
    </source>
</evidence>
<accession>A0ABY9ECN1</accession>
<gene>
    <name evidence="2" type="ORF">M8T91_02895</name>
</gene>
<keyword evidence="3" id="KW-1185">Reference proteome</keyword>